<dbReference type="EMBL" id="FR746099">
    <property type="protein sequence ID" value="CCC39144.1"/>
    <property type="molecule type" value="Genomic_DNA"/>
</dbReference>
<organism evidence="1 2">
    <name type="scientific">Haloquadratum walsbyi (strain DSM 16854 / JCM 12705 / C23)</name>
    <dbReference type="NCBI Taxonomy" id="768065"/>
    <lineage>
        <taxon>Archaea</taxon>
        <taxon>Methanobacteriati</taxon>
        <taxon>Methanobacteriota</taxon>
        <taxon>Stenosarchaea group</taxon>
        <taxon>Halobacteria</taxon>
        <taxon>Halobacteriales</taxon>
        <taxon>Haloferacaceae</taxon>
        <taxon>Haloquadratum</taxon>
    </lineage>
</organism>
<dbReference type="KEGG" id="hwc:Hqrw_1176"/>
<accession>G0LGC4</accession>
<name>G0LGC4_HALWC</name>
<sequence length="108" mass="11638">MSDDSEPSDGVSVSMSLSGEYNEVMSKLRIDTTGADILEPLLADAEAVLEAVEQLDGGTRSVVAEQLTDESSLSDDADAVVTLLQVLERYELVHLDGNTWKPGARLRE</sequence>
<dbReference type="HOGENOM" id="CLU_2190985_0_0_2"/>
<dbReference type="AlphaFoldDB" id="G0LGC4"/>
<reference evidence="1 2" key="1">
    <citation type="journal article" date="2011" name="PLoS ONE">
        <title>Haloquadratum walsbyi: limited diversity in a global pond.</title>
        <authorList>
            <person name="Dyall-Smith M."/>
            <person name="Pfeiffer F."/>
            <person name="Klee K."/>
            <person name="Palm P."/>
            <person name="Gross K."/>
            <person name="Schuster S.C."/>
            <person name="Rampp M."/>
            <person name="Oesterhelt D."/>
        </authorList>
    </citation>
    <scope>NUCLEOTIDE SEQUENCE [LARGE SCALE GENOMIC DNA]</scope>
    <source>
        <strain evidence="2">DSM 16854 / JCM 12705 / C23</strain>
    </source>
</reference>
<dbReference type="RefSeq" id="WP_014555069.1">
    <property type="nucleotide sequence ID" value="NC_017459.1"/>
</dbReference>
<gene>
    <name evidence="1" type="ordered locus">Hqrw_1176</name>
</gene>
<dbReference type="Proteomes" id="UP000007954">
    <property type="component" value="Chromosome"/>
</dbReference>
<dbReference type="GeneID" id="12445799"/>
<proteinExistence type="predicted"/>
<dbReference type="OrthoDB" id="221308at2157"/>
<protein>
    <submittedName>
        <fullName evidence="1">Uncharacterized protein</fullName>
    </submittedName>
</protein>
<evidence type="ECO:0000313" key="1">
    <source>
        <dbReference type="EMBL" id="CCC39144.1"/>
    </source>
</evidence>
<evidence type="ECO:0000313" key="2">
    <source>
        <dbReference type="Proteomes" id="UP000007954"/>
    </source>
</evidence>